<feature type="domain" description="Cell division control protein 73 C-terminal" evidence="7">
    <location>
        <begin position="359"/>
        <end position="512"/>
    </location>
</feature>
<evidence type="ECO:0000256" key="3">
    <source>
        <dbReference type="ARBA" id="ARBA00023015"/>
    </source>
</evidence>
<dbReference type="InterPro" id="IPR007852">
    <property type="entry name" value="Cdc73/Parafibromin"/>
</dbReference>
<dbReference type="FunFam" id="3.40.50.11990:FF:000002">
    <property type="entry name" value="protein CDC73 homolog"/>
    <property type="match status" value="1"/>
</dbReference>
<dbReference type="GO" id="GO:0016593">
    <property type="term" value="C:Cdc73/Paf1 complex"/>
    <property type="evidence" value="ECO:0007669"/>
    <property type="project" value="InterPro"/>
</dbReference>
<comment type="similarity">
    <text evidence="2">Belongs to the CDC73 family.</text>
</comment>
<dbReference type="Gene3D" id="3.40.50.11990">
    <property type="entry name" value="RNA polymerase II accessory factor, Cdc73 C-terminal domain"/>
    <property type="match status" value="1"/>
</dbReference>
<dbReference type="PANTHER" id="PTHR12466">
    <property type="entry name" value="CDC73 DOMAIN PROTEIN"/>
    <property type="match status" value="1"/>
</dbReference>
<evidence type="ECO:0000256" key="4">
    <source>
        <dbReference type="ARBA" id="ARBA00023163"/>
    </source>
</evidence>
<organism evidence="9 10">
    <name type="scientific">Adineta steineri</name>
    <dbReference type="NCBI Taxonomy" id="433720"/>
    <lineage>
        <taxon>Eukaryota</taxon>
        <taxon>Metazoa</taxon>
        <taxon>Spiralia</taxon>
        <taxon>Gnathifera</taxon>
        <taxon>Rotifera</taxon>
        <taxon>Eurotatoria</taxon>
        <taxon>Bdelloidea</taxon>
        <taxon>Adinetida</taxon>
        <taxon>Adinetidae</taxon>
        <taxon>Adineta</taxon>
    </lineage>
</organism>
<dbReference type="GO" id="GO:0000993">
    <property type="term" value="F:RNA polymerase II complex binding"/>
    <property type="evidence" value="ECO:0007669"/>
    <property type="project" value="TreeGrafter"/>
</dbReference>
<sequence>MADALSLLRQFTIENREYTTENDRFVFNDLAYPKDVKTNYLVYGTGKDNTSKDYYTLESIVFLLKNVELQHANYVKKAAEKGIPAISRPDRKDLLSYLQGQTATADRVDKNAPLDITMQRPLQINKRPAEDPRLDAPKFARVEDDDMQKLKDRREKKFDEKNKELGADQIRPLSGELSTEAILKLRAKFRATTRDKIVDFKENEDTPEPSTEPLPITADTFEIMKRERTWRNRTTVLQSSNKNFAKDILSILNSIKAKEESEQKQEQLAAQRSPIRDITTRAPVEGYSRYNQEKFVPRDESEFKIDTHASYHGLTLKTVTEGATPNKFLSAANPSIPKPIVAANDKLHPASTDTSKRPSRTPIIIIPAALTSLITRYNCKELLEDLKYISTEDGKASGTKRDGDILIQRKKGNLTVPYRITDDPLRLSKQDWDERVVAVFTQGPAWQFKGWPMGGNPVEVFQKIKAYHIKWAQLKTDTNIAKWSVHLIELDQNKRHLDCARIRTFWDSLDQFIAKNKSALRFIAKNKSALRY</sequence>
<evidence type="ECO:0000256" key="6">
    <source>
        <dbReference type="SAM" id="MobiDB-lite"/>
    </source>
</evidence>
<dbReference type="Pfam" id="PF05179">
    <property type="entry name" value="CDC73_C"/>
    <property type="match status" value="1"/>
</dbReference>
<comment type="caution">
    <text evidence="9">The sequence shown here is derived from an EMBL/GenBank/DDBJ whole genome shotgun (WGS) entry which is preliminary data.</text>
</comment>
<evidence type="ECO:0000256" key="5">
    <source>
        <dbReference type="ARBA" id="ARBA00023242"/>
    </source>
</evidence>
<protein>
    <recommendedName>
        <fullName evidence="11">Parafibromin</fullName>
    </recommendedName>
</protein>
<reference evidence="9" key="1">
    <citation type="submission" date="2021-02" db="EMBL/GenBank/DDBJ databases">
        <authorList>
            <person name="Nowell W R."/>
        </authorList>
    </citation>
    <scope>NUCLEOTIDE SEQUENCE</scope>
</reference>
<dbReference type="GO" id="GO:0032968">
    <property type="term" value="P:positive regulation of transcription elongation by RNA polymerase II"/>
    <property type="evidence" value="ECO:0007669"/>
    <property type="project" value="TreeGrafter"/>
</dbReference>
<comment type="subcellular location">
    <subcellularLocation>
        <location evidence="1">Nucleus</location>
    </subcellularLocation>
</comment>
<accession>A0A814NIH5</accession>
<evidence type="ECO:0008006" key="11">
    <source>
        <dbReference type="Google" id="ProtNLM"/>
    </source>
</evidence>
<keyword evidence="5" id="KW-0539">Nucleus</keyword>
<proteinExistence type="inferred from homology"/>
<keyword evidence="3" id="KW-0805">Transcription regulation</keyword>
<dbReference type="Proteomes" id="UP000663845">
    <property type="component" value="Unassembled WGS sequence"/>
</dbReference>
<evidence type="ECO:0000259" key="8">
    <source>
        <dbReference type="Pfam" id="PF16050"/>
    </source>
</evidence>
<evidence type="ECO:0000256" key="2">
    <source>
        <dbReference type="ARBA" id="ARBA00010427"/>
    </source>
</evidence>
<feature type="compositionally biased region" description="Basic and acidic residues" evidence="6">
    <location>
        <begin position="127"/>
        <end position="147"/>
    </location>
</feature>
<dbReference type="InterPro" id="IPR032041">
    <property type="entry name" value="Cdc73_N"/>
</dbReference>
<evidence type="ECO:0000256" key="1">
    <source>
        <dbReference type="ARBA" id="ARBA00004123"/>
    </source>
</evidence>
<dbReference type="PANTHER" id="PTHR12466:SF8">
    <property type="entry name" value="PARAFIBROMIN"/>
    <property type="match status" value="1"/>
</dbReference>
<dbReference type="EMBL" id="CAJNOG010000226">
    <property type="protein sequence ID" value="CAF1094108.1"/>
    <property type="molecule type" value="Genomic_DNA"/>
</dbReference>
<gene>
    <name evidence="9" type="ORF">JYZ213_LOCUS21006</name>
</gene>
<evidence type="ECO:0000313" key="9">
    <source>
        <dbReference type="EMBL" id="CAF1094108.1"/>
    </source>
</evidence>
<evidence type="ECO:0000259" key="7">
    <source>
        <dbReference type="Pfam" id="PF05179"/>
    </source>
</evidence>
<dbReference type="GO" id="GO:0006368">
    <property type="term" value="P:transcription elongation by RNA polymerase II"/>
    <property type="evidence" value="ECO:0007669"/>
    <property type="project" value="InterPro"/>
</dbReference>
<keyword evidence="4" id="KW-0804">Transcription</keyword>
<feature type="region of interest" description="Disordered" evidence="6">
    <location>
        <begin position="125"/>
        <end position="147"/>
    </location>
</feature>
<dbReference type="AlphaFoldDB" id="A0A814NIH5"/>
<dbReference type="Pfam" id="PF16050">
    <property type="entry name" value="CDC73_N"/>
    <property type="match status" value="1"/>
</dbReference>
<evidence type="ECO:0000313" key="10">
    <source>
        <dbReference type="Proteomes" id="UP000663845"/>
    </source>
</evidence>
<feature type="domain" description="Paf1 complex subunit Cdc73 N-terminal" evidence="8">
    <location>
        <begin position="1"/>
        <end position="294"/>
    </location>
</feature>
<dbReference type="InterPro" id="IPR031336">
    <property type="entry name" value="CDC73_C"/>
</dbReference>
<name>A0A814NIH5_9BILA</name>
<dbReference type="InterPro" id="IPR038103">
    <property type="entry name" value="CDC73_C_sf"/>
</dbReference>